<name>A0ABX3TTV3_9GAMM</name>
<organism evidence="4 5">
    <name type="scientific">Rouxiella silvae</name>
    <dbReference type="NCBI Taxonomy" id="1646373"/>
    <lineage>
        <taxon>Bacteria</taxon>
        <taxon>Pseudomonadati</taxon>
        <taxon>Pseudomonadota</taxon>
        <taxon>Gammaproteobacteria</taxon>
        <taxon>Enterobacterales</taxon>
        <taxon>Yersiniaceae</taxon>
        <taxon>Rouxiella</taxon>
    </lineage>
</organism>
<evidence type="ECO:0000256" key="1">
    <source>
        <dbReference type="ARBA" id="ARBA00023015"/>
    </source>
</evidence>
<keyword evidence="5" id="KW-1185">Reference proteome</keyword>
<proteinExistence type="predicted"/>
<dbReference type="RefSeq" id="WP_084984598.1">
    <property type="nucleotide sequence ID" value="NZ_CBCSCF010000021.1"/>
</dbReference>
<reference evidence="4 5" key="1">
    <citation type="journal article" date="2017" name="Int. J. Syst. Evol. Microbiol.">
        <title>Rouxiella badensis sp. nov. and Rouxiella silvae sp. nov. isolated from peat bog soil in Germany and emendation of the genus description.</title>
        <authorList>
            <person name="Le Fleche-Mateos A."/>
            <person name="Kugler J.H."/>
            <person name="Hansen S.H."/>
            <person name="Syldatk C."/>
            <person name="Hausmann R."/>
            <person name="Lomprez F."/>
            <person name="Vandenbogaert M."/>
            <person name="Manuguerra J.C."/>
            <person name="Grimont P.A."/>
        </authorList>
    </citation>
    <scope>NUCLEOTIDE SEQUENCE [LARGE SCALE GENOMIC DNA]</scope>
    <source>
        <strain evidence="4 5">213</strain>
    </source>
</reference>
<dbReference type="EMBL" id="MRWD01000103">
    <property type="protein sequence ID" value="ORJ18638.1"/>
    <property type="molecule type" value="Genomic_DNA"/>
</dbReference>
<evidence type="ECO:0000313" key="4">
    <source>
        <dbReference type="EMBL" id="ORJ18638.1"/>
    </source>
</evidence>
<sequence length="100" mass="11312">MDRTRITPSDWERALPAFESLTQATVNTAYAVLVEGRRAADVAREKKKTRQAVSGAVARVLEILKVFDLQELEPVSVWLPPHLADEVRKMAEPYMPKITH</sequence>
<dbReference type="Gene3D" id="1.10.10.2690">
    <property type="match status" value="1"/>
</dbReference>
<dbReference type="Proteomes" id="UP000192722">
    <property type="component" value="Unassembled WGS sequence"/>
</dbReference>
<dbReference type="Pfam" id="PF16509">
    <property type="entry name" value="KORA"/>
    <property type="match status" value="1"/>
</dbReference>
<evidence type="ECO:0000256" key="2">
    <source>
        <dbReference type="ARBA" id="ARBA00023163"/>
    </source>
</evidence>
<evidence type="ECO:0000313" key="5">
    <source>
        <dbReference type="Proteomes" id="UP000192722"/>
    </source>
</evidence>
<dbReference type="InterPro" id="IPR032428">
    <property type="entry name" value="TrfB"/>
</dbReference>
<feature type="domain" description="TrfB transcriptional repressor protein" evidence="3">
    <location>
        <begin position="7"/>
        <end position="89"/>
    </location>
</feature>
<gene>
    <name evidence="4" type="ORF">BS639_24205</name>
</gene>
<comment type="caution">
    <text evidence="4">The sequence shown here is derived from an EMBL/GenBank/DDBJ whole genome shotgun (WGS) entry which is preliminary data.</text>
</comment>
<keyword evidence="2" id="KW-0804">Transcription</keyword>
<dbReference type="InterPro" id="IPR053721">
    <property type="entry name" value="Fimbrial_Adhesin_Reg"/>
</dbReference>
<accession>A0ABX3TTV3</accession>
<protein>
    <recommendedName>
        <fullName evidence="3">TrfB transcriptional repressor protein domain-containing protein</fullName>
    </recommendedName>
</protein>
<evidence type="ECO:0000259" key="3">
    <source>
        <dbReference type="Pfam" id="PF16509"/>
    </source>
</evidence>
<keyword evidence="1" id="KW-0805">Transcription regulation</keyword>